<feature type="region of interest" description="Disordered" evidence="1">
    <location>
        <begin position="1"/>
        <end position="22"/>
    </location>
</feature>
<feature type="non-terminal residue" evidence="2">
    <location>
        <position position="1"/>
    </location>
</feature>
<dbReference type="EMBL" id="LAZR01065981">
    <property type="protein sequence ID" value="KKK54461.1"/>
    <property type="molecule type" value="Genomic_DNA"/>
</dbReference>
<name>A0A0F8Z320_9ZZZZ</name>
<organism evidence="2">
    <name type="scientific">marine sediment metagenome</name>
    <dbReference type="NCBI Taxonomy" id="412755"/>
    <lineage>
        <taxon>unclassified sequences</taxon>
        <taxon>metagenomes</taxon>
        <taxon>ecological metagenomes</taxon>
    </lineage>
</organism>
<reference evidence="2" key="1">
    <citation type="journal article" date="2015" name="Nature">
        <title>Complex archaea that bridge the gap between prokaryotes and eukaryotes.</title>
        <authorList>
            <person name="Spang A."/>
            <person name="Saw J.H."/>
            <person name="Jorgensen S.L."/>
            <person name="Zaremba-Niedzwiedzka K."/>
            <person name="Martijn J."/>
            <person name="Lind A.E."/>
            <person name="van Eijk R."/>
            <person name="Schleper C."/>
            <person name="Guy L."/>
            <person name="Ettema T.J."/>
        </authorList>
    </citation>
    <scope>NUCLEOTIDE SEQUENCE</scope>
</reference>
<protein>
    <submittedName>
        <fullName evidence="2">Uncharacterized protein</fullName>
    </submittedName>
</protein>
<accession>A0A0F8Z320</accession>
<evidence type="ECO:0000313" key="2">
    <source>
        <dbReference type="EMBL" id="KKK54461.1"/>
    </source>
</evidence>
<evidence type="ECO:0000256" key="1">
    <source>
        <dbReference type="SAM" id="MobiDB-lite"/>
    </source>
</evidence>
<dbReference type="AlphaFoldDB" id="A0A0F8Z320"/>
<sequence length="179" mass="21772">VSREAERFRREEEKKRRESEKKIEKVEGGLFESLKRVLLFEEEKFAKSSTGKIFEFVTAGSLQRREFDRQEADLNKRIENFNKRFGERTLSESEFNFAKKSVRILHDILIICDFIEQFVIFFEEIDGKQRYYTPRLAIYYWSREILEAIQTMLERHLNSFTDDDESRNAFYYIIRWFNG</sequence>
<gene>
    <name evidence="2" type="ORF">LCGC14_3084530</name>
</gene>
<proteinExistence type="predicted"/>
<comment type="caution">
    <text evidence="2">The sequence shown here is derived from an EMBL/GenBank/DDBJ whole genome shotgun (WGS) entry which is preliminary data.</text>
</comment>